<evidence type="ECO:0008006" key="5">
    <source>
        <dbReference type="Google" id="ProtNLM"/>
    </source>
</evidence>
<dbReference type="AlphaFoldDB" id="A0A1I6Q232"/>
<dbReference type="Proteomes" id="UP000198785">
    <property type="component" value="Unassembled WGS sequence"/>
</dbReference>
<keyword evidence="1" id="KW-0472">Membrane</keyword>
<keyword evidence="1" id="KW-1133">Transmembrane helix</keyword>
<accession>A0A1I6Q232</accession>
<dbReference type="GO" id="GO:0003677">
    <property type="term" value="F:DNA binding"/>
    <property type="evidence" value="ECO:0007669"/>
    <property type="project" value="InterPro"/>
</dbReference>
<reference evidence="3 4" key="1">
    <citation type="submission" date="2016-10" db="EMBL/GenBank/DDBJ databases">
        <authorList>
            <person name="de Groot N.N."/>
        </authorList>
    </citation>
    <scope>NUCLEOTIDE SEQUENCE [LARGE SCALE GENOMIC DNA]</scope>
    <source>
        <strain evidence="3 4">DSM 22789</strain>
    </source>
</reference>
<dbReference type="SUPFAM" id="SSF48452">
    <property type="entry name" value="TPR-like"/>
    <property type="match status" value="1"/>
</dbReference>
<feature type="chain" id="PRO_5011768416" description="Tetratricopeptide repeat-containing protein" evidence="2">
    <location>
        <begin position="20"/>
        <end position="575"/>
    </location>
</feature>
<sequence>MHRLLLSFFILLLPFFAGAAKTSALSWNDIIENNKKITNRQVLMHRLDSLKQLYKGDDKKVVNVIQLVLLADRWRQEVDSLNTESARLYQDALQLSKQLRDEDLQIWVNTETGFYYYRYMEYIQAMPYFLQASHLLRNQPLIDTGIQRVDVLKKNSYYFSTIGYTELGSALLKDAHKIAVPHSTDYAEIAFSLGMERYKEGNLDAARHYYLISQETAIQIGDSIRYAKALGELAYVAMDDGKPEEAIKLLREDIRISNRYGDDRNRMYAQIALANALKNTNKLKEAKTSLQEAQIYLSSKPYLKDFYYQLSEIALEIAKKEKDTATELQTYRVLDSLHHILSNEKMQQANTQVHLQTEAQKFQWQLEHQQKEIDHQTFMKRIYVVTVILLLTLCLALAMLYRTKLHGKQLASEKKIAELKLAMMVSEDKLARANHSLEAHQTYMMERDSALAELHKLKERIKSGNNNRLSPKPKDPLQQMLTSHLMTDENWNRFKAAFIREEPDYFDYIMYMFPDITETNLRLILLLKINLRNAQIANLLGITVEAVKKQKQRLQKKYGDEFDQIRSFKDAGEES</sequence>
<dbReference type="STRING" id="683125.SAMN05660206_10274"/>
<dbReference type="SMART" id="SM00028">
    <property type="entry name" value="TPR"/>
    <property type="match status" value="3"/>
</dbReference>
<dbReference type="OrthoDB" id="1413523at2"/>
<keyword evidence="1" id="KW-0812">Transmembrane</keyword>
<dbReference type="InterPro" id="IPR011990">
    <property type="entry name" value="TPR-like_helical_dom_sf"/>
</dbReference>
<evidence type="ECO:0000313" key="4">
    <source>
        <dbReference type="Proteomes" id="UP000198785"/>
    </source>
</evidence>
<name>A0A1I6Q232_9SPHI</name>
<dbReference type="InterPro" id="IPR019734">
    <property type="entry name" value="TPR_rpt"/>
</dbReference>
<evidence type="ECO:0000256" key="2">
    <source>
        <dbReference type="SAM" id="SignalP"/>
    </source>
</evidence>
<dbReference type="RefSeq" id="WP_093363641.1">
    <property type="nucleotide sequence ID" value="NZ_FOZZ01000002.1"/>
</dbReference>
<keyword evidence="4" id="KW-1185">Reference proteome</keyword>
<feature type="transmembrane region" description="Helical" evidence="1">
    <location>
        <begin position="382"/>
        <end position="401"/>
    </location>
</feature>
<dbReference type="EMBL" id="FOZZ01000002">
    <property type="protein sequence ID" value="SFS46390.1"/>
    <property type="molecule type" value="Genomic_DNA"/>
</dbReference>
<dbReference type="InterPro" id="IPR016032">
    <property type="entry name" value="Sig_transdc_resp-reg_C-effctor"/>
</dbReference>
<protein>
    <recommendedName>
        <fullName evidence="5">Tetratricopeptide repeat-containing protein</fullName>
    </recommendedName>
</protein>
<evidence type="ECO:0000313" key="3">
    <source>
        <dbReference type="EMBL" id="SFS46390.1"/>
    </source>
</evidence>
<dbReference type="Gene3D" id="1.25.40.10">
    <property type="entry name" value="Tetratricopeptide repeat domain"/>
    <property type="match status" value="1"/>
</dbReference>
<dbReference type="GO" id="GO:0006355">
    <property type="term" value="P:regulation of DNA-templated transcription"/>
    <property type="evidence" value="ECO:0007669"/>
    <property type="project" value="InterPro"/>
</dbReference>
<keyword evidence="2" id="KW-0732">Signal</keyword>
<organism evidence="3 4">
    <name type="scientific">Sphingobacterium wenxiniae</name>
    <dbReference type="NCBI Taxonomy" id="683125"/>
    <lineage>
        <taxon>Bacteria</taxon>
        <taxon>Pseudomonadati</taxon>
        <taxon>Bacteroidota</taxon>
        <taxon>Sphingobacteriia</taxon>
        <taxon>Sphingobacteriales</taxon>
        <taxon>Sphingobacteriaceae</taxon>
        <taxon>Sphingobacterium</taxon>
    </lineage>
</organism>
<proteinExistence type="predicted"/>
<evidence type="ECO:0000256" key="1">
    <source>
        <dbReference type="SAM" id="Phobius"/>
    </source>
</evidence>
<gene>
    <name evidence="3" type="ORF">SAMN05660206_10274</name>
</gene>
<feature type="signal peptide" evidence="2">
    <location>
        <begin position="1"/>
        <end position="19"/>
    </location>
</feature>
<dbReference type="SUPFAM" id="SSF46894">
    <property type="entry name" value="C-terminal effector domain of the bipartite response regulators"/>
    <property type="match status" value="1"/>
</dbReference>